<evidence type="ECO:0000256" key="5">
    <source>
        <dbReference type="ARBA" id="ARBA00032300"/>
    </source>
</evidence>
<dbReference type="InterPro" id="IPR018052">
    <property type="entry name" value="Ald1_epimerase_CS"/>
</dbReference>
<dbReference type="PROSITE" id="PS00545">
    <property type="entry name" value="ALDOSE_1_EPIMERASE"/>
    <property type="match status" value="1"/>
</dbReference>
<dbReference type="InterPro" id="IPR014718">
    <property type="entry name" value="GH-type_carb-bd"/>
</dbReference>
<dbReference type="PANTHER" id="PTHR10091:SF0">
    <property type="entry name" value="GALACTOSE MUTAROTASE"/>
    <property type="match status" value="1"/>
</dbReference>
<organism evidence="7 8">
    <name type="scientific">Vagococcus teuberi</name>
    <dbReference type="NCBI Taxonomy" id="519472"/>
    <lineage>
        <taxon>Bacteria</taxon>
        <taxon>Bacillati</taxon>
        <taxon>Bacillota</taxon>
        <taxon>Bacilli</taxon>
        <taxon>Lactobacillales</taxon>
        <taxon>Enterococcaceae</taxon>
        <taxon>Vagococcus</taxon>
    </lineage>
</organism>
<dbReference type="GO" id="GO:0004034">
    <property type="term" value="F:aldose 1-epimerase activity"/>
    <property type="evidence" value="ECO:0007669"/>
    <property type="project" value="TreeGrafter"/>
</dbReference>
<accession>A0A1J0A4Q1</accession>
<dbReference type="RefSeq" id="WP_071456493.1">
    <property type="nucleotide sequence ID" value="NZ_CP017267.1"/>
</dbReference>
<evidence type="ECO:0000256" key="3">
    <source>
        <dbReference type="ARBA" id="ARBA00023235"/>
    </source>
</evidence>
<proteinExistence type="inferred from homology"/>
<evidence type="ECO:0000313" key="7">
    <source>
        <dbReference type="EMBL" id="APB30916.1"/>
    </source>
</evidence>
<name>A0A1J0A4Q1_9ENTE</name>
<dbReference type="PANTHER" id="PTHR10091">
    <property type="entry name" value="ALDOSE-1-EPIMERASE"/>
    <property type="match status" value="1"/>
</dbReference>
<keyword evidence="4" id="KW-0119">Carbohydrate metabolism</keyword>
<protein>
    <recommendedName>
        <fullName evidence="2">Aldose 1-epimerase</fullName>
    </recommendedName>
    <alternativeName>
        <fullName evidence="6">Galactose mutarotase</fullName>
    </alternativeName>
    <alternativeName>
        <fullName evidence="5">Type-1 mutarotase</fullName>
    </alternativeName>
</protein>
<dbReference type="GO" id="GO:0033499">
    <property type="term" value="P:galactose catabolic process via UDP-galactose, Leloir pathway"/>
    <property type="evidence" value="ECO:0007669"/>
    <property type="project" value="TreeGrafter"/>
</dbReference>
<evidence type="ECO:0000256" key="2">
    <source>
        <dbReference type="ARBA" id="ARBA00014165"/>
    </source>
</evidence>
<dbReference type="STRING" id="519472.BHY08_03155"/>
<gene>
    <name evidence="7" type="ORF">BHY08_03155</name>
</gene>
<keyword evidence="8" id="KW-1185">Reference proteome</keyword>
<dbReference type="AlphaFoldDB" id="A0A1J0A4Q1"/>
<dbReference type="CDD" id="cd09019">
    <property type="entry name" value="galactose_mutarotase_like"/>
    <property type="match status" value="1"/>
</dbReference>
<dbReference type="InterPro" id="IPR011013">
    <property type="entry name" value="Gal_mutarotase_sf_dom"/>
</dbReference>
<dbReference type="KEGG" id="vte:BHY08_03155"/>
<reference evidence="7 8" key="1">
    <citation type="submission" date="2016-09" db="EMBL/GenBank/DDBJ databases">
        <title>Vagococcus teuberi sp. nov., isolated from the Malian artisanal sour milk fene.</title>
        <authorList>
            <person name="Wullschleger S."/>
            <person name="Seifert C."/>
            <person name="Baumgartner S."/>
            <person name="Lacroix C."/>
            <person name="Bonfoh B."/>
            <person name="Stevens M.J."/>
            <person name="Meile L."/>
        </authorList>
    </citation>
    <scope>NUCLEOTIDE SEQUENCE [LARGE SCALE GENOMIC DNA]</scope>
    <source>
        <strain evidence="7 8">DSM 21459</strain>
    </source>
</reference>
<dbReference type="GO" id="GO:0030246">
    <property type="term" value="F:carbohydrate binding"/>
    <property type="evidence" value="ECO:0007669"/>
    <property type="project" value="InterPro"/>
</dbReference>
<evidence type="ECO:0000256" key="4">
    <source>
        <dbReference type="ARBA" id="ARBA00023277"/>
    </source>
</evidence>
<dbReference type="Pfam" id="PF01263">
    <property type="entry name" value="Aldose_epim"/>
    <property type="match status" value="1"/>
</dbReference>
<dbReference type="OrthoDB" id="9779408at2"/>
<dbReference type="SUPFAM" id="SSF74650">
    <property type="entry name" value="Galactose mutarotase-like"/>
    <property type="match status" value="1"/>
</dbReference>
<comment type="similarity">
    <text evidence="1">Belongs to the aldose epimerase family.</text>
</comment>
<keyword evidence="3" id="KW-0413">Isomerase</keyword>
<dbReference type="EMBL" id="CP017267">
    <property type="protein sequence ID" value="APB30916.1"/>
    <property type="molecule type" value="Genomic_DNA"/>
</dbReference>
<dbReference type="InterPro" id="IPR008183">
    <property type="entry name" value="Aldose_1/G6P_1-epimerase"/>
</dbReference>
<evidence type="ECO:0000313" key="8">
    <source>
        <dbReference type="Proteomes" id="UP000191200"/>
    </source>
</evidence>
<evidence type="ECO:0000256" key="1">
    <source>
        <dbReference type="ARBA" id="ARBA00006206"/>
    </source>
</evidence>
<dbReference type="Gene3D" id="2.70.98.10">
    <property type="match status" value="1"/>
</dbReference>
<evidence type="ECO:0000256" key="6">
    <source>
        <dbReference type="ARBA" id="ARBA00033373"/>
    </source>
</evidence>
<dbReference type="Proteomes" id="UP000191200">
    <property type="component" value="Chromosome"/>
</dbReference>
<dbReference type="InterPro" id="IPR047215">
    <property type="entry name" value="Galactose_mutarotase-like"/>
</dbReference>
<sequence length="329" mass="37136">MTYNIIHDKQTDIHYITVTKSNHSVTFVDFGARIQEWITPDRVGNKDNILLSPDTPEEIINDNAQFGALVGPVAGRIKEGKWNGAQFEKNNGNHHLHGGSNGWWHQFWAFDIEEHDENTIVHFMLKDTLTDYPGPIYVKNSYKVTDDAIEMTTSCHSDSDTIVNPTNHIYFNLNGKDKKDITNHLLTIHADSILETDDETIPTGELLDVANTGYDFRQPRLLKKALNSLPNGIDDAFLLTSEQPQIILSQPDNGRNIQLFSDRQAAVVFSTTGFATDQSVSGEKMHSQLGIAIETQELPDVVNHPHLGNIDLKEQQIKTWHTTYQFFVS</sequence>
<dbReference type="GO" id="GO:0006006">
    <property type="term" value="P:glucose metabolic process"/>
    <property type="evidence" value="ECO:0007669"/>
    <property type="project" value="TreeGrafter"/>
</dbReference>